<accession>A0A914W9P4</accession>
<keyword evidence="1" id="KW-0472">Membrane</keyword>
<evidence type="ECO:0000256" key="1">
    <source>
        <dbReference type="SAM" id="Phobius"/>
    </source>
</evidence>
<keyword evidence="3" id="KW-1185">Reference proteome</keyword>
<dbReference type="AlphaFoldDB" id="A0A914W9P4"/>
<protein>
    <submittedName>
        <fullName evidence="4">Uncharacterized protein</fullName>
    </submittedName>
</protein>
<evidence type="ECO:0000313" key="4">
    <source>
        <dbReference type="WBParaSite" id="PSAMB.scaffold360size54655.g5000.t1"/>
    </source>
</evidence>
<keyword evidence="1" id="KW-0812">Transmembrane</keyword>
<feature type="chain" id="PRO_5036816150" evidence="2">
    <location>
        <begin position="18"/>
        <end position="81"/>
    </location>
</feature>
<evidence type="ECO:0000313" key="3">
    <source>
        <dbReference type="Proteomes" id="UP000887566"/>
    </source>
</evidence>
<feature type="signal peptide" evidence="2">
    <location>
        <begin position="1"/>
        <end position="17"/>
    </location>
</feature>
<name>A0A914W9P4_9BILA</name>
<sequence length="81" mass="8539">MRLILLIVALVASTVFADDKGSRAATNKTEEAEHLHTENAVGMSDIAFVGIVAGCVVGVLVVVSAGAFLLCYRRRGDFSTN</sequence>
<dbReference type="WBParaSite" id="PSAMB.scaffold360size54655.g5000.t1">
    <property type="protein sequence ID" value="PSAMB.scaffold360size54655.g5000.t1"/>
    <property type="gene ID" value="PSAMB.scaffold360size54655.g5000"/>
</dbReference>
<dbReference type="Proteomes" id="UP000887566">
    <property type="component" value="Unplaced"/>
</dbReference>
<organism evidence="3 4">
    <name type="scientific">Plectus sambesii</name>
    <dbReference type="NCBI Taxonomy" id="2011161"/>
    <lineage>
        <taxon>Eukaryota</taxon>
        <taxon>Metazoa</taxon>
        <taxon>Ecdysozoa</taxon>
        <taxon>Nematoda</taxon>
        <taxon>Chromadorea</taxon>
        <taxon>Plectida</taxon>
        <taxon>Plectina</taxon>
        <taxon>Plectoidea</taxon>
        <taxon>Plectidae</taxon>
        <taxon>Plectus</taxon>
    </lineage>
</organism>
<feature type="transmembrane region" description="Helical" evidence="1">
    <location>
        <begin position="46"/>
        <end position="72"/>
    </location>
</feature>
<reference evidence="4" key="1">
    <citation type="submission" date="2022-11" db="UniProtKB">
        <authorList>
            <consortium name="WormBaseParasite"/>
        </authorList>
    </citation>
    <scope>IDENTIFICATION</scope>
</reference>
<proteinExistence type="predicted"/>
<evidence type="ECO:0000256" key="2">
    <source>
        <dbReference type="SAM" id="SignalP"/>
    </source>
</evidence>
<keyword evidence="2" id="KW-0732">Signal</keyword>
<keyword evidence="1" id="KW-1133">Transmembrane helix</keyword>